<dbReference type="RefSeq" id="WP_109015608.1">
    <property type="nucleotide sequence ID" value="NZ_BDOQ01000007.1"/>
</dbReference>
<sequence length="633" mass="66626">MHKAKSFLFAMFIALVGVTFSANAESPTASGIFSTIGGSTTIDKGGAIESQARSIYSLGGGMSSFHGKKVSLIAADPPSFSAGCSGISWHFGGFAFISVDEIRQLVEAVAQASLGVAVDLAMQTLCPQCYAVMAKLREIANMMRNAAADSCKIAKNFGSILQAQMPGLFQPSAAVEECGVDSSANNSSDSSMGAQLSNGLCSSLSKAESFLNTAGTDVMNFLNGQPTSDGKTPSKEELEKYGNTTYAALTALGYKDGFVKDVLLSYLGMRIIFPNADSTCASAFQNFSGTPSGDQPQSMIFENNSWSPAPGTSTSANGNHDIEVTGSSSSDAPRVTASTVNEPDAEPSGATKAVGTACDAPPVLTSTQELATLIVCGADVNKDKERLKQRFPNARIEDSSLDAMCGNATTQASSSSSTGWQALDWTGEAKNTMIYHCGQDSADCMEPQMMKLEDALNQDTSNDTSPYTGLAWMVMDALYSGVQAVIDNKPMPDNTVAMLNGAGYPLYRLINMAAVYPGMTDELLSAYGASISVQFAIQSISKITLPGANPAISYLPSNGVSQEKLLQFRADIMNITRQNDKMADDVLKRLSEKRALVDAIVQVNKALQAEVISQGLGGNADLAVSLKKQLNTK</sequence>
<evidence type="ECO:0000313" key="4">
    <source>
        <dbReference type="Proteomes" id="UP000245081"/>
    </source>
</evidence>
<dbReference type="Proteomes" id="UP000245081">
    <property type="component" value="Unassembled WGS sequence"/>
</dbReference>
<feature type="chain" id="PRO_5015355267" description="Conjugal transfer protein TraH" evidence="2">
    <location>
        <begin position="25"/>
        <end position="633"/>
    </location>
</feature>
<keyword evidence="4" id="KW-1185">Reference proteome</keyword>
<dbReference type="AlphaFoldDB" id="A0A2R5F9C1"/>
<dbReference type="OrthoDB" id="9797479at2"/>
<comment type="caution">
    <text evidence="3">The sequence shown here is derived from an EMBL/GenBank/DDBJ whole genome shotgun (WGS) entry which is preliminary data.</text>
</comment>
<feature type="compositionally biased region" description="Polar residues" evidence="1">
    <location>
        <begin position="325"/>
        <end position="341"/>
    </location>
</feature>
<accession>A0A2R5F9C1</accession>
<feature type="region of interest" description="Disordered" evidence="1">
    <location>
        <begin position="288"/>
        <end position="354"/>
    </location>
</feature>
<feature type="compositionally biased region" description="Polar residues" evidence="1">
    <location>
        <begin position="288"/>
        <end position="318"/>
    </location>
</feature>
<evidence type="ECO:0000313" key="3">
    <source>
        <dbReference type="EMBL" id="GBG14419.1"/>
    </source>
</evidence>
<dbReference type="InterPro" id="IPR010927">
    <property type="entry name" value="T4SS_TraH"/>
</dbReference>
<evidence type="ECO:0000256" key="2">
    <source>
        <dbReference type="SAM" id="SignalP"/>
    </source>
</evidence>
<evidence type="ECO:0008006" key="5">
    <source>
        <dbReference type="Google" id="ProtNLM"/>
    </source>
</evidence>
<organism evidence="3 4">
    <name type="scientific">Novimethylophilus kurashikiensis</name>
    <dbReference type="NCBI Taxonomy" id="1825523"/>
    <lineage>
        <taxon>Bacteria</taxon>
        <taxon>Pseudomonadati</taxon>
        <taxon>Pseudomonadota</taxon>
        <taxon>Betaproteobacteria</taxon>
        <taxon>Nitrosomonadales</taxon>
        <taxon>Methylophilaceae</taxon>
        <taxon>Novimethylophilus</taxon>
    </lineage>
</organism>
<dbReference type="Pfam" id="PF06122">
    <property type="entry name" value="TraH"/>
    <property type="match status" value="2"/>
</dbReference>
<evidence type="ECO:0000256" key="1">
    <source>
        <dbReference type="SAM" id="MobiDB-lite"/>
    </source>
</evidence>
<proteinExistence type="predicted"/>
<reference evidence="3 4" key="1">
    <citation type="journal article" date="2018" name="Environ. Microbiol.">
        <title>Isolation and genomic characterization of Novimethylophilus kurashikiensis gen. nov. sp. nov., a new lanthanide-dependent methylotrophic species of Methylophilaceae.</title>
        <authorList>
            <person name="Lv H."/>
            <person name="Sahin N."/>
            <person name="Tani A."/>
        </authorList>
    </citation>
    <scope>NUCLEOTIDE SEQUENCE [LARGE SCALE GENOMIC DNA]</scope>
    <source>
        <strain evidence="3 4">La2-4</strain>
    </source>
</reference>
<name>A0A2R5F9C1_9PROT</name>
<protein>
    <recommendedName>
        <fullName evidence="5">Conjugal transfer protein TraH</fullName>
    </recommendedName>
</protein>
<dbReference type="EMBL" id="BDOQ01000007">
    <property type="protein sequence ID" value="GBG14419.1"/>
    <property type="molecule type" value="Genomic_DNA"/>
</dbReference>
<feature type="signal peptide" evidence="2">
    <location>
        <begin position="1"/>
        <end position="24"/>
    </location>
</feature>
<gene>
    <name evidence="3" type="ORF">NMK_2018</name>
</gene>
<keyword evidence="2" id="KW-0732">Signal</keyword>